<dbReference type="EMBL" id="JAPWGL010000002">
    <property type="protein sequence ID" value="MCZ4222994.1"/>
    <property type="molecule type" value="Genomic_DNA"/>
</dbReference>
<reference evidence="1" key="1">
    <citation type="submission" date="2022-12" db="EMBL/GenBank/DDBJ databases">
        <title>Genome sequence of SJ11.</title>
        <authorList>
            <person name="Woo H."/>
        </authorList>
    </citation>
    <scope>NUCLEOTIDE SEQUENCE</scope>
    <source>
        <strain evidence="1">SJ11</strain>
    </source>
</reference>
<evidence type="ECO:0000313" key="2">
    <source>
        <dbReference type="Proteomes" id="UP001144341"/>
    </source>
</evidence>
<protein>
    <submittedName>
        <fullName evidence="1">Uncharacterized protein</fullName>
    </submittedName>
</protein>
<sequence length="315" mass="37298">MHTNLIFLSYGGVIEYRRAIFCILSFLAWNPKIENIRVIVFTDSPDFFKKYLLNLNIEYVLLNSELEEKLMRGSDFIHSKKVGVIDMAFKSYPNTNQLFIDTDTFFLTDASIMLNGFEEGKSFMHKREYMLKEGVDLFSSFDQGHYPKAFLNYISGRVFKINGIAESFNGEDYSWNSGVLALHKTFSVYMNDVIKLTHKFYNNSKWFISEQLAFSLILQRKTKVRSAEKYIFHYWAKRQKMFMDNFLQNLFDQKLVSELNDQALNRRLTKKLETDIEIDLSIEQINIAFSRKDYFYAFKKGIRLILKKTFLFELI</sequence>
<evidence type="ECO:0000313" key="1">
    <source>
        <dbReference type="EMBL" id="MCZ4222994.1"/>
    </source>
</evidence>
<dbReference type="Proteomes" id="UP001144341">
    <property type="component" value="Unassembled WGS sequence"/>
</dbReference>
<dbReference type="RefSeq" id="WP_269414797.1">
    <property type="nucleotide sequence ID" value="NZ_JAPWGL010000002.1"/>
</dbReference>
<organism evidence="1 2">
    <name type="scientific">Pedobacter rhodius</name>
    <dbReference type="NCBI Taxonomy" id="3004098"/>
    <lineage>
        <taxon>Bacteria</taxon>
        <taxon>Pseudomonadati</taxon>
        <taxon>Bacteroidota</taxon>
        <taxon>Sphingobacteriia</taxon>
        <taxon>Sphingobacteriales</taxon>
        <taxon>Sphingobacteriaceae</taxon>
        <taxon>Pedobacter</taxon>
    </lineage>
</organism>
<comment type="caution">
    <text evidence="1">The sequence shown here is derived from an EMBL/GenBank/DDBJ whole genome shotgun (WGS) entry which is preliminary data.</text>
</comment>
<gene>
    <name evidence="1" type="ORF">O0931_06750</name>
</gene>
<accession>A0ABT4KVP1</accession>
<name>A0ABT4KVP1_9SPHI</name>
<proteinExistence type="predicted"/>
<keyword evidence="2" id="KW-1185">Reference proteome</keyword>